<protein>
    <submittedName>
        <fullName evidence="1">Uncharacterized protein</fullName>
    </submittedName>
</protein>
<comment type="caution">
    <text evidence="1">The sequence shown here is derived from an EMBL/GenBank/DDBJ whole genome shotgun (WGS) entry which is preliminary data.</text>
</comment>
<keyword evidence="2" id="KW-1185">Reference proteome</keyword>
<sequence>MRRPEGLLAEDYCGLDADWLERRRTEEPLDEAGGAEQQYSFYRATVMRAEGCGLLPELKVPFMKILQASMRQ</sequence>
<evidence type="ECO:0000313" key="1">
    <source>
        <dbReference type="EMBL" id="MEQ2238067.1"/>
    </source>
</evidence>
<evidence type="ECO:0000313" key="2">
    <source>
        <dbReference type="Proteomes" id="UP001482620"/>
    </source>
</evidence>
<dbReference type="EMBL" id="JAHRIQ010050563">
    <property type="protein sequence ID" value="MEQ2238067.1"/>
    <property type="molecule type" value="Genomic_DNA"/>
</dbReference>
<accession>A0ABV0TYR4</accession>
<organism evidence="1 2">
    <name type="scientific">Ilyodon furcidens</name>
    <name type="common">goldbreast splitfin</name>
    <dbReference type="NCBI Taxonomy" id="33524"/>
    <lineage>
        <taxon>Eukaryota</taxon>
        <taxon>Metazoa</taxon>
        <taxon>Chordata</taxon>
        <taxon>Craniata</taxon>
        <taxon>Vertebrata</taxon>
        <taxon>Euteleostomi</taxon>
        <taxon>Actinopterygii</taxon>
        <taxon>Neopterygii</taxon>
        <taxon>Teleostei</taxon>
        <taxon>Neoteleostei</taxon>
        <taxon>Acanthomorphata</taxon>
        <taxon>Ovalentaria</taxon>
        <taxon>Atherinomorphae</taxon>
        <taxon>Cyprinodontiformes</taxon>
        <taxon>Goodeidae</taxon>
        <taxon>Ilyodon</taxon>
    </lineage>
</organism>
<proteinExistence type="predicted"/>
<name>A0ABV0TYR4_9TELE</name>
<reference evidence="1 2" key="1">
    <citation type="submission" date="2021-06" db="EMBL/GenBank/DDBJ databases">
        <authorList>
            <person name="Palmer J.M."/>
        </authorList>
    </citation>
    <scope>NUCLEOTIDE SEQUENCE [LARGE SCALE GENOMIC DNA]</scope>
    <source>
        <strain evidence="2">if_2019</strain>
        <tissue evidence="1">Muscle</tissue>
    </source>
</reference>
<gene>
    <name evidence="1" type="ORF">ILYODFUR_029560</name>
</gene>
<dbReference type="Proteomes" id="UP001482620">
    <property type="component" value="Unassembled WGS sequence"/>
</dbReference>